<dbReference type="InterPro" id="IPR007110">
    <property type="entry name" value="Ig-like_dom"/>
</dbReference>
<evidence type="ECO:0000313" key="4">
    <source>
        <dbReference type="Proteomes" id="UP000261560"/>
    </source>
</evidence>
<sequence length="218" mass="23856">REFTSPVLLCPLALWHRGVPVAVLLVLVWPAAKSVQLGQTVSIDCKVSQTVALWSASQYHLTWYHQKSGEAPKALIKLTSHRFSGISSRFRGSGTGNGIDFTLTISGVQAEDSGVYYCLSYSLNPFWVIGLLVPVQLLLKLEDIIIRSPVCDLIDLRSEDGSIPALSAHVSKLFSSGAAIRHLLFTICHCHTNTQKQHVDKSSPMKYDLEPADPDSGS</sequence>
<dbReference type="AlphaFoldDB" id="A0A3B3DVW5"/>
<dbReference type="InterPro" id="IPR013106">
    <property type="entry name" value="Ig_V-set"/>
</dbReference>
<feature type="compositionally biased region" description="Basic and acidic residues" evidence="1">
    <location>
        <begin position="199"/>
        <end position="209"/>
    </location>
</feature>
<dbReference type="InterPro" id="IPR003599">
    <property type="entry name" value="Ig_sub"/>
</dbReference>
<accession>A0A3B3DVW5</accession>
<dbReference type="Pfam" id="PF07686">
    <property type="entry name" value="V-set"/>
    <property type="match status" value="1"/>
</dbReference>
<reference evidence="3" key="2">
    <citation type="submission" date="2025-09" db="UniProtKB">
        <authorList>
            <consortium name="Ensembl"/>
        </authorList>
    </citation>
    <scope>IDENTIFICATION</scope>
</reference>
<evidence type="ECO:0000313" key="3">
    <source>
        <dbReference type="Ensembl" id="ENSOMEP00000034081.1"/>
    </source>
</evidence>
<dbReference type="GeneTree" id="ENSGT01150000286991"/>
<dbReference type="InterPro" id="IPR036179">
    <property type="entry name" value="Ig-like_dom_sf"/>
</dbReference>
<dbReference type="SMART" id="SM00406">
    <property type="entry name" value="IGv"/>
    <property type="match status" value="1"/>
</dbReference>
<dbReference type="PROSITE" id="PS50835">
    <property type="entry name" value="IG_LIKE"/>
    <property type="match status" value="1"/>
</dbReference>
<dbReference type="PANTHER" id="PTHR23267">
    <property type="entry name" value="IMMUNOGLOBULIN LIGHT CHAIN"/>
    <property type="match status" value="1"/>
</dbReference>
<dbReference type="PaxDb" id="30732-ENSOMEP00000034081"/>
<dbReference type="Ensembl" id="ENSOMET00000027775.1">
    <property type="protein sequence ID" value="ENSOMEP00000034081.1"/>
    <property type="gene ID" value="ENSOMEG00000000535.1"/>
</dbReference>
<proteinExistence type="predicted"/>
<dbReference type="Proteomes" id="UP000261560">
    <property type="component" value="Unplaced"/>
</dbReference>
<reference evidence="3" key="1">
    <citation type="submission" date="2025-08" db="UniProtKB">
        <authorList>
            <consortium name="Ensembl"/>
        </authorList>
    </citation>
    <scope>IDENTIFICATION</scope>
</reference>
<organism evidence="3 4">
    <name type="scientific">Oryzias melastigma</name>
    <name type="common">Marine medaka</name>
    <dbReference type="NCBI Taxonomy" id="30732"/>
    <lineage>
        <taxon>Eukaryota</taxon>
        <taxon>Metazoa</taxon>
        <taxon>Chordata</taxon>
        <taxon>Craniata</taxon>
        <taxon>Vertebrata</taxon>
        <taxon>Euteleostomi</taxon>
        <taxon>Actinopterygii</taxon>
        <taxon>Neopterygii</taxon>
        <taxon>Teleostei</taxon>
        <taxon>Neoteleostei</taxon>
        <taxon>Acanthomorphata</taxon>
        <taxon>Ovalentaria</taxon>
        <taxon>Atherinomorphae</taxon>
        <taxon>Beloniformes</taxon>
        <taxon>Adrianichthyidae</taxon>
        <taxon>Oryziinae</taxon>
        <taxon>Oryzias</taxon>
    </lineage>
</organism>
<name>A0A3B3DVW5_ORYME</name>
<dbReference type="SUPFAM" id="SSF48726">
    <property type="entry name" value="Immunoglobulin"/>
    <property type="match status" value="1"/>
</dbReference>
<evidence type="ECO:0000256" key="1">
    <source>
        <dbReference type="SAM" id="MobiDB-lite"/>
    </source>
</evidence>
<feature type="region of interest" description="Disordered" evidence="1">
    <location>
        <begin position="199"/>
        <end position="218"/>
    </location>
</feature>
<keyword evidence="4" id="KW-1185">Reference proteome</keyword>
<dbReference type="STRING" id="30732.ENSOMEP00000034081"/>
<protein>
    <recommendedName>
        <fullName evidence="2">Ig-like domain-containing protein</fullName>
    </recommendedName>
</protein>
<feature type="domain" description="Ig-like" evidence="2">
    <location>
        <begin position="20"/>
        <end position="118"/>
    </location>
</feature>
<dbReference type="InterPro" id="IPR050150">
    <property type="entry name" value="IgV_Light_Chain"/>
</dbReference>
<dbReference type="InterPro" id="IPR013783">
    <property type="entry name" value="Ig-like_fold"/>
</dbReference>
<dbReference type="SMART" id="SM00409">
    <property type="entry name" value="IG"/>
    <property type="match status" value="1"/>
</dbReference>
<evidence type="ECO:0000259" key="2">
    <source>
        <dbReference type="PROSITE" id="PS50835"/>
    </source>
</evidence>
<dbReference type="Gene3D" id="2.60.40.10">
    <property type="entry name" value="Immunoglobulins"/>
    <property type="match status" value="1"/>
</dbReference>